<evidence type="ECO:0000256" key="10">
    <source>
        <dbReference type="ARBA" id="ARBA00023125"/>
    </source>
</evidence>
<dbReference type="SMART" id="SM00898">
    <property type="entry name" value="Fapy_DNA_glyco"/>
    <property type="match status" value="1"/>
</dbReference>
<keyword evidence="11" id="KW-0234">DNA repair</keyword>
<keyword evidence="8" id="KW-0378">Hydrolase</keyword>
<evidence type="ECO:0000256" key="4">
    <source>
        <dbReference type="ARBA" id="ARBA00011245"/>
    </source>
</evidence>
<evidence type="ECO:0000259" key="17">
    <source>
        <dbReference type="PROSITE" id="PS51066"/>
    </source>
</evidence>
<keyword evidence="9" id="KW-0862">Zinc</keyword>
<evidence type="ECO:0000256" key="2">
    <source>
        <dbReference type="ARBA" id="ARBA00001947"/>
    </source>
</evidence>
<keyword evidence="5" id="KW-0479">Metal-binding</keyword>
<accession>A0A0G0J1B0</accession>
<comment type="similarity">
    <text evidence="3">Belongs to the FPG family.</text>
</comment>
<dbReference type="InterPro" id="IPR020629">
    <property type="entry name" value="FPG_Glyclase"/>
</dbReference>
<feature type="domain" description="Formamidopyrimidine-DNA glycosylase catalytic" evidence="18">
    <location>
        <begin position="2"/>
        <end position="136"/>
    </location>
</feature>
<dbReference type="NCBIfam" id="NF002211">
    <property type="entry name" value="PRK01103.1"/>
    <property type="match status" value="1"/>
</dbReference>
<evidence type="ECO:0000256" key="7">
    <source>
        <dbReference type="ARBA" id="ARBA00022771"/>
    </source>
</evidence>
<dbReference type="SUPFAM" id="SSF46946">
    <property type="entry name" value="S13-like H2TH domain"/>
    <property type="match status" value="1"/>
</dbReference>
<dbReference type="PATRIC" id="fig|1619010.3.peg.411"/>
<dbReference type="SUPFAM" id="SSF57716">
    <property type="entry name" value="Glucocorticoid receptor-like (DNA-binding domain)"/>
    <property type="match status" value="1"/>
</dbReference>
<dbReference type="InterPro" id="IPR000214">
    <property type="entry name" value="Znf_DNA_glyclase/AP_lyase"/>
</dbReference>
<dbReference type="GO" id="GO:0034039">
    <property type="term" value="F:8-oxo-7,8-dihydroguanine DNA N-glycosylase activity"/>
    <property type="evidence" value="ECO:0007669"/>
    <property type="project" value="TreeGrafter"/>
</dbReference>
<dbReference type="PROSITE" id="PS51066">
    <property type="entry name" value="ZF_FPG_2"/>
    <property type="match status" value="1"/>
</dbReference>
<dbReference type="EMBL" id="LBSR01000011">
    <property type="protein sequence ID" value="KKQ21956.1"/>
    <property type="molecule type" value="Genomic_DNA"/>
</dbReference>
<dbReference type="PANTHER" id="PTHR22993:SF9">
    <property type="entry name" value="FORMAMIDOPYRIMIDINE-DNA GLYCOSYLASE"/>
    <property type="match status" value="1"/>
</dbReference>
<comment type="catalytic activity">
    <reaction evidence="15">
        <text>2'-deoxyribonucleotide-(2'-deoxyribose 5'-phosphate)-2'-deoxyribonucleotide-DNA = a 3'-end 2'-deoxyribonucleotide-(2,3-dehydro-2,3-deoxyribose 5'-phosphate)-DNA + a 5'-end 5'-phospho-2'-deoxyribonucleoside-DNA + H(+)</text>
        <dbReference type="Rhea" id="RHEA:66592"/>
        <dbReference type="Rhea" id="RHEA-COMP:13180"/>
        <dbReference type="Rhea" id="RHEA-COMP:16897"/>
        <dbReference type="Rhea" id="RHEA-COMP:17067"/>
        <dbReference type="ChEBI" id="CHEBI:15378"/>
        <dbReference type="ChEBI" id="CHEBI:136412"/>
        <dbReference type="ChEBI" id="CHEBI:157695"/>
        <dbReference type="ChEBI" id="CHEBI:167181"/>
        <dbReference type="EC" id="4.2.99.18"/>
    </reaction>
</comment>
<comment type="caution">
    <text evidence="19">The sequence shown here is derived from an EMBL/GenBank/DDBJ whole genome shotgun (WGS) entry which is preliminary data.</text>
</comment>
<gene>
    <name evidence="19" type="ORF">US36_C0011G0012</name>
</gene>
<sequence>MPELPEVETISRDLDKKVKGLMIRDFWTDLPARNIPHPPALQEFKKEIISRKILRVYRKGKNILFDLSGDKILLVHQKLTGHLLYGKWKIKKIGGKYQVSSLITGPLQEKVNNYIHLIFYLSNGWQIALSDLRKFAKIIAGEKKEIENLPEIKNLGPNPLKVPFDEFSEILKKKKGNIKTVLMDQEIFAGIGNIYSDEILWQAKINPFKSSSKLAKSELKSLYSATSNILKKAIKLKGTSISDYRDPSGQSGGYAKVRKVYQKEDKPCQRCQTPIKRVKIGSRSAHFCPVCQRL</sequence>
<reference evidence="19 20" key="1">
    <citation type="journal article" date="2015" name="Nature">
        <title>rRNA introns, odd ribosomes, and small enigmatic genomes across a large radiation of phyla.</title>
        <authorList>
            <person name="Brown C.T."/>
            <person name="Hug L.A."/>
            <person name="Thomas B.C."/>
            <person name="Sharon I."/>
            <person name="Castelle C.J."/>
            <person name="Singh A."/>
            <person name="Wilkins M.J."/>
            <person name="Williams K.H."/>
            <person name="Banfield J.F."/>
        </authorList>
    </citation>
    <scope>NUCLEOTIDE SEQUENCE [LARGE SCALE GENOMIC DNA]</scope>
</reference>
<dbReference type="InterPro" id="IPR010979">
    <property type="entry name" value="Ribosomal_uS13-like_H2TH"/>
</dbReference>
<evidence type="ECO:0000256" key="1">
    <source>
        <dbReference type="ARBA" id="ARBA00001668"/>
    </source>
</evidence>
<dbReference type="InterPro" id="IPR010663">
    <property type="entry name" value="Znf_FPG/IleRS"/>
</dbReference>
<evidence type="ECO:0000256" key="3">
    <source>
        <dbReference type="ARBA" id="ARBA00009409"/>
    </source>
</evidence>
<dbReference type="InterPro" id="IPR035937">
    <property type="entry name" value="FPG_N"/>
</dbReference>
<keyword evidence="14" id="KW-0326">Glycosidase</keyword>
<evidence type="ECO:0000256" key="9">
    <source>
        <dbReference type="ARBA" id="ARBA00022833"/>
    </source>
</evidence>
<keyword evidence="12" id="KW-0456">Lyase</keyword>
<dbReference type="Pfam" id="PF01149">
    <property type="entry name" value="Fapy_DNA_glyco"/>
    <property type="match status" value="1"/>
</dbReference>
<evidence type="ECO:0000313" key="20">
    <source>
        <dbReference type="Proteomes" id="UP000034044"/>
    </source>
</evidence>
<dbReference type="Gene3D" id="1.10.8.50">
    <property type="match status" value="1"/>
</dbReference>
<evidence type="ECO:0000256" key="15">
    <source>
        <dbReference type="ARBA" id="ARBA00044632"/>
    </source>
</evidence>
<dbReference type="SMART" id="SM01232">
    <property type="entry name" value="H2TH"/>
    <property type="match status" value="1"/>
</dbReference>
<keyword evidence="10" id="KW-0238">DNA-binding</keyword>
<comment type="cofactor">
    <cofactor evidence="2">
        <name>Zn(2+)</name>
        <dbReference type="ChEBI" id="CHEBI:29105"/>
    </cofactor>
</comment>
<organism evidence="19 20">
    <name type="scientific">Candidatus Wolfebacteria bacterium GW2011_GWC1_37_10</name>
    <dbReference type="NCBI Taxonomy" id="1619010"/>
    <lineage>
        <taxon>Bacteria</taxon>
        <taxon>Candidatus Wolfeibacteriota</taxon>
    </lineage>
</organism>
<dbReference type="Pfam" id="PF06827">
    <property type="entry name" value="zf-FPG_IleRS"/>
    <property type="match status" value="1"/>
</dbReference>
<keyword evidence="7 16" id="KW-0863">Zinc-finger</keyword>
<dbReference type="InterPro" id="IPR015886">
    <property type="entry name" value="H2TH_FPG"/>
</dbReference>
<keyword evidence="6" id="KW-0227">DNA damage</keyword>
<dbReference type="GO" id="GO:0008270">
    <property type="term" value="F:zinc ion binding"/>
    <property type="evidence" value="ECO:0007669"/>
    <property type="project" value="UniProtKB-KW"/>
</dbReference>
<dbReference type="PROSITE" id="PS51068">
    <property type="entry name" value="FPG_CAT"/>
    <property type="match status" value="1"/>
</dbReference>
<protein>
    <submittedName>
        <fullName evidence="19">Formamidopyrimidine-DNA glycosylase</fullName>
    </submittedName>
</protein>
<dbReference type="InterPro" id="IPR012319">
    <property type="entry name" value="FPG_cat"/>
</dbReference>
<evidence type="ECO:0000256" key="6">
    <source>
        <dbReference type="ARBA" id="ARBA00022763"/>
    </source>
</evidence>
<dbReference type="GO" id="GO:0140078">
    <property type="term" value="F:class I DNA-(apurinic or apyrimidinic site) endonuclease activity"/>
    <property type="evidence" value="ECO:0007669"/>
    <property type="project" value="UniProtKB-EC"/>
</dbReference>
<evidence type="ECO:0000313" key="19">
    <source>
        <dbReference type="EMBL" id="KKQ21956.1"/>
    </source>
</evidence>
<evidence type="ECO:0000256" key="16">
    <source>
        <dbReference type="PROSITE-ProRule" id="PRU00391"/>
    </source>
</evidence>
<dbReference type="NCBIfam" id="TIGR00577">
    <property type="entry name" value="fpg"/>
    <property type="match status" value="1"/>
</dbReference>
<evidence type="ECO:0000256" key="14">
    <source>
        <dbReference type="ARBA" id="ARBA00023295"/>
    </source>
</evidence>
<name>A0A0G0J1B0_9BACT</name>
<dbReference type="GO" id="GO:0006284">
    <property type="term" value="P:base-excision repair"/>
    <property type="evidence" value="ECO:0007669"/>
    <property type="project" value="InterPro"/>
</dbReference>
<dbReference type="GO" id="GO:0003684">
    <property type="term" value="F:damaged DNA binding"/>
    <property type="evidence" value="ECO:0007669"/>
    <property type="project" value="InterPro"/>
</dbReference>
<feature type="domain" description="FPG-type" evidence="17">
    <location>
        <begin position="259"/>
        <end position="293"/>
    </location>
</feature>
<evidence type="ECO:0000256" key="11">
    <source>
        <dbReference type="ARBA" id="ARBA00023204"/>
    </source>
</evidence>
<comment type="catalytic activity">
    <reaction evidence="1">
        <text>Hydrolysis of DNA containing ring-opened 7-methylguanine residues, releasing 2,6-diamino-4-hydroxy-5-(N-methyl)formamidopyrimidine.</text>
        <dbReference type="EC" id="3.2.2.23"/>
    </reaction>
</comment>
<dbReference type="AlphaFoldDB" id="A0A0G0J1B0"/>
<dbReference type="CDD" id="cd08966">
    <property type="entry name" value="EcFpg-like_N"/>
    <property type="match status" value="1"/>
</dbReference>
<dbReference type="Gene3D" id="3.20.190.10">
    <property type="entry name" value="MutM-like, N-terminal"/>
    <property type="match status" value="1"/>
</dbReference>
<dbReference type="FunFam" id="1.10.8.50:FF:000003">
    <property type="entry name" value="Formamidopyrimidine-DNA glycosylase"/>
    <property type="match status" value="1"/>
</dbReference>
<evidence type="ECO:0000259" key="18">
    <source>
        <dbReference type="PROSITE" id="PS51068"/>
    </source>
</evidence>
<comment type="subunit">
    <text evidence="4">Monomer.</text>
</comment>
<dbReference type="Proteomes" id="UP000034044">
    <property type="component" value="Unassembled WGS sequence"/>
</dbReference>
<dbReference type="SUPFAM" id="SSF81624">
    <property type="entry name" value="N-terminal domain of MutM-like DNA repair proteins"/>
    <property type="match status" value="1"/>
</dbReference>
<dbReference type="Pfam" id="PF06831">
    <property type="entry name" value="H2TH"/>
    <property type="match status" value="1"/>
</dbReference>
<evidence type="ECO:0000256" key="12">
    <source>
        <dbReference type="ARBA" id="ARBA00023239"/>
    </source>
</evidence>
<evidence type="ECO:0000256" key="8">
    <source>
        <dbReference type="ARBA" id="ARBA00022801"/>
    </source>
</evidence>
<evidence type="ECO:0000256" key="5">
    <source>
        <dbReference type="ARBA" id="ARBA00022723"/>
    </source>
</evidence>
<proteinExistence type="inferred from homology"/>
<keyword evidence="13" id="KW-0511">Multifunctional enzyme</keyword>
<evidence type="ECO:0000256" key="13">
    <source>
        <dbReference type="ARBA" id="ARBA00023268"/>
    </source>
</evidence>
<dbReference type="PANTHER" id="PTHR22993">
    <property type="entry name" value="FORMAMIDOPYRIMIDINE-DNA GLYCOSYLASE"/>
    <property type="match status" value="1"/>
</dbReference>